<sequence length="723" mass="79964">MEAGISWVDTESDESGESDEEEVAYLEKFQGKMSPQKQSPARQEGDGEIGELSDSSLDSNALASEMEQGLKPYVGHFRIPPLSNLRNKIPERGSSLGHTDCDPRSHLNDASPRPRPKIRITDPYRPKPQPAAGMEAMPKEGRERNPSLKIIPASKIEAWLENVVDALVHLSPPRIEGPFSRKPLPKSVLDSLKAAVATFPDAILNCDNVSVEMIRSQWGKVKVPVSKKHELGRVFGGNSVKHGSSLKDAECWAVIKNVFQSGSDGHCEALYAYIMAYNYITMLTGNRRPNASPVQTAEKKPQDPSLHSREHEHENQPQRIVETPTTISHKAANFLGISSPPRQGPSAFQDPVPFPPPPPIPDSPPPPPQLPYSASRVERLLLRPRKSFHDLFRKKNDIYEGIGDNASTSTNRLQKQPPRGTDSTQSNLNQPQTFFGSRVNLSQHQLPSAFSSSQHLPGVHTNSYRPPFSKPLTPVPTTAARKWKKSKESNRDPSTWIPLSQSEAIDTRARSDEALRELHALRIGLARAIAQTFVTLRQDNFSVEAAGSGMQNGHDRDDHHQSAHHRHNGYYNHRDQRRHEGRGYSDLFGDNQPSNIFDPDRGNSYDASPGGLRNPSGGASSSHFSSLSSRDRVRAGSGKGKETVHPTEAVKESPPPDRRRSPPPANGHLPLRVQAESDAAFIRTLCELVRTNEEALMRREEGNGDLASLIYQPYVRIGTPANK</sequence>
<dbReference type="Proteomes" id="UP001320420">
    <property type="component" value="Unassembled WGS sequence"/>
</dbReference>
<dbReference type="EMBL" id="JAKJXP020000019">
    <property type="protein sequence ID" value="KAK7754655.1"/>
    <property type="molecule type" value="Genomic_DNA"/>
</dbReference>
<feature type="compositionally biased region" description="Low complexity" evidence="1">
    <location>
        <begin position="52"/>
        <end position="64"/>
    </location>
</feature>
<reference evidence="2 3" key="1">
    <citation type="submission" date="2024-02" db="EMBL/GenBank/DDBJ databases">
        <title>De novo assembly and annotation of 12 fungi associated with fruit tree decline syndrome in Ontario, Canada.</title>
        <authorList>
            <person name="Sulman M."/>
            <person name="Ellouze W."/>
            <person name="Ilyukhin E."/>
        </authorList>
    </citation>
    <scope>NUCLEOTIDE SEQUENCE [LARGE SCALE GENOMIC DNA]</scope>
    <source>
        <strain evidence="2 3">M11/M66-122</strain>
    </source>
</reference>
<feature type="region of interest" description="Disordered" evidence="1">
    <location>
        <begin position="85"/>
        <end position="143"/>
    </location>
</feature>
<feature type="region of interest" description="Disordered" evidence="1">
    <location>
        <begin position="448"/>
        <end position="498"/>
    </location>
</feature>
<organism evidence="2 3">
    <name type="scientific">Diatrype stigma</name>
    <dbReference type="NCBI Taxonomy" id="117547"/>
    <lineage>
        <taxon>Eukaryota</taxon>
        <taxon>Fungi</taxon>
        <taxon>Dikarya</taxon>
        <taxon>Ascomycota</taxon>
        <taxon>Pezizomycotina</taxon>
        <taxon>Sordariomycetes</taxon>
        <taxon>Xylariomycetidae</taxon>
        <taxon>Xylariales</taxon>
        <taxon>Diatrypaceae</taxon>
        <taxon>Diatrype</taxon>
    </lineage>
</organism>
<feature type="region of interest" description="Disordered" evidence="1">
    <location>
        <begin position="290"/>
        <end position="322"/>
    </location>
</feature>
<feature type="compositionally biased region" description="Low complexity" evidence="1">
    <location>
        <begin position="616"/>
        <end position="628"/>
    </location>
</feature>
<feature type="compositionally biased region" description="Polar residues" evidence="1">
    <location>
        <begin position="421"/>
        <end position="432"/>
    </location>
</feature>
<feature type="compositionally biased region" description="Basic and acidic residues" evidence="1">
    <location>
        <begin position="572"/>
        <end position="583"/>
    </location>
</feature>
<keyword evidence="3" id="KW-1185">Reference proteome</keyword>
<feature type="region of interest" description="Disordered" evidence="1">
    <location>
        <begin position="1"/>
        <end position="64"/>
    </location>
</feature>
<protein>
    <submittedName>
        <fullName evidence="2">Uncharacterized protein</fullName>
    </submittedName>
</protein>
<feature type="compositionally biased region" description="Polar residues" evidence="1">
    <location>
        <begin position="405"/>
        <end position="414"/>
    </location>
</feature>
<dbReference type="AlphaFoldDB" id="A0AAN9YUQ6"/>
<evidence type="ECO:0000313" key="3">
    <source>
        <dbReference type="Proteomes" id="UP001320420"/>
    </source>
</evidence>
<evidence type="ECO:0000313" key="2">
    <source>
        <dbReference type="EMBL" id="KAK7754655.1"/>
    </source>
</evidence>
<feature type="compositionally biased region" description="Pro residues" evidence="1">
    <location>
        <begin position="352"/>
        <end position="370"/>
    </location>
</feature>
<feature type="region of interest" description="Disordered" evidence="1">
    <location>
        <begin position="401"/>
        <end position="432"/>
    </location>
</feature>
<evidence type="ECO:0000256" key="1">
    <source>
        <dbReference type="SAM" id="MobiDB-lite"/>
    </source>
</evidence>
<gene>
    <name evidence="2" type="ORF">SLS62_003439</name>
</gene>
<feature type="compositionally biased region" description="Basic and acidic residues" evidence="1">
    <location>
        <begin position="629"/>
        <end position="660"/>
    </location>
</feature>
<feature type="region of interest" description="Disordered" evidence="1">
    <location>
        <begin position="335"/>
        <end position="372"/>
    </location>
</feature>
<comment type="caution">
    <text evidence="2">The sequence shown here is derived from an EMBL/GenBank/DDBJ whole genome shotgun (WGS) entry which is preliminary data.</text>
</comment>
<proteinExistence type="predicted"/>
<name>A0AAN9YUQ6_9PEZI</name>
<feature type="compositionally biased region" description="Polar residues" evidence="1">
    <location>
        <begin position="448"/>
        <end position="464"/>
    </location>
</feature>
<feature type="compositionally biased region" description="Basic and acidic residues" evidence="1">
    <location>
        <begin position="297"/>
        <end position="316"/>
    </location>
</feature>
<feature type="compositionally biased region" description="Acidic residues" evidence="1">
    <location>
        <begin position="10"/>
        <end position="24"/>
    </location>
</feature>
<accession>A0AAN9YUQ6</accession>
<feature type="region of interest" description="Disordered" evidence="1">
    <location>
        <begin position="546"/>
        <end position="670"/>
    </location>
</feature>